<gene>
    <name evidence="4" type="ORF">FAZ98_25060</name>
</gene>
<dbReference type="PANTHER" id="PTHR46797">
    <property type="entry name" value="HTH-TYPE TRANSCRIPTIONAL REGULATOR"/>
    <property type="match status" value="1"/>
</dbReference>
<dbReference type="GO" id="GO:0003677">
    <property type="term" value="F:DNA binding"/>
    <property type="evidence" value="ECO:0007669"/>
    <property type="project" value="UniProtKB-KW"/>
</dbReference>
<dbReference type="SUPFAM" id="SSF47413">
    <property type="entry name" value="lambda repressor-like DNA-binding domains"/>
    <property type="match status" value="1"/>
</dbReference>
<dbReference type="SMART" id="SM00530">
    <property type="entry name" value="HTH_XRE"/>
    <property type="match status" value="1"/>
</dbReference>
<evidence type="ECO:0000259" key="3">
    <source>
        <dbReference type="PROSITE" id="PS50943"/>
    </source>
</evidence>
<reference evidence="4 5" key="1">
    <citation type="submission" date="2019-12" db="EMBL/GenBank/DDBJ databases">
        <title>Paraburkholderia acidiphila 7Q-K02 sp. nov and Paraburkholderia acidisoli DHF22 sp. nov., two strains isolated from forest soil.</title>
        <authorList>
            <person name="Gao Z."/>
            <person name="Qiu L."/>
        </authorList>
    </citation>
    <scope>NUCLEOTIDE SEQUENCE [LARGE SCALE GENOMIC DNA]</scope>
    <source>
        <strain evidence="4 5">DHF22</strain>
    </source>
</reference>
<organism evidence="4 5">
    <name type="scientific">Paraburkholderia acidisoli</name>
    <dbReference type="NCBI Taxonomy" id="2571748"/>
    <lineage>
        <taxon>Bacteria</taxon>
        <taxon>Pseudomonadati</taxon>
        <taxon>Pseudomonadota</taxon>
        <taxon>Betaproteobacteria</taxon>
        <taxon>Burkholderiales</taxon>
        <taxon>Burkholderiaceae</taxon>
        <taxon>Paraburkholderia</taxon>
    </lineage>
</organism>
<dbReference type="KEGG" id="pacs:FAZ98_25060"/>
<dbReference type="EMBL" id="CP046915">
    <property type="protein sequence ID" value="QGZ65059.1"/>
    <property type="molecule type" value="Genomic_DNA"/>
</dbReference>
<feature type="compositionally biased region" description="Low complexity" evidence="2">
    <location>
        <begin position="39"/>
        <end position="57"/>
    </location>
</feature>
<keyword evidence="5" id="KW-1185">Reference proteome</keyword>
<evidence type="ECO:0000313" key="4">
    <source>
        <dbReference type="EMBL" id="QGZ65059.1"/>
    </source>
</evidence>
<accession>A0A7Z2GP88</accession>
<feature type="domain" description="HTH cro/C1-type" evidence="3">
    <location>
        <begin position="72"/>
        <end position="126"/>
    </location>
</feature>
<name>A0A7Z2GP88_9BURK</name>
<dbReference type="PROSITE" id="PS50943">
    <property type="entry name" value="HTH_CROC1"/>
    <property type="match status" value="1"/>
</dbReference>
<dbReference type="InterPro" id="IPR013096">
    <property type="entry name" value="Cupin_2"/>
</dbReference>
<evidence type="ECO:0000256" key="1">
    <source>
        <dbReference type="ARBA" id="ARBA00023125"/>
    </source>
</evidence>
<dbReference type="InterPro" id="IPR050807">
    <property type="entry name" value="TransReg_Diox_bact_type"/>
</dbReference>
<dbReference type="InterPro" id="IPR001387">
    <property type="entry name" value="Cro/C1-type_HTH"/>
</dbReference>
<dbReference type="OrthoDB" id="9805356at2"/>
<dbReference type="CDD" id="cd02209">
    <property type="entry name" value="cupin_XRE_C"/>
    <property type="match status" value="1"/>
</dbReference>
<feature type="region of interest" description="Disordered" evidence="2">
    <location>
        <begin position="1"/>
        <end position="72"/>
    </location>
</feature>
<feature type="compositionally biased region" description="Low complexity" evidence="2">
    <location>
        <begin position="1"/>
        <end position="31"/>
    </location>
</feature>
<dbReference type="PANTHER" id="PTHR46797:SF20">
    <property type="entry name" value="BLR4304 PROTEIN"/>
    <property type="match status" value="1"/>
</dbReference>
<dbReference type="GO" id="GO:0003700">
    <property type="term" value="F:DNA-binding transcription factor activity"/>
    <property type="evidence" value="ECO:0007669"/>
    <property type="project" value="TreeGrafter"/>
</dbReference>
<dbReference type="InterPro" id="IPR011051">
    <property type="entry name" value="RmlC_Cupin_sf"/>
</dbReference>
<proteinExistence type="predicted"/>
<dbReference type="Gene3D" id="1.10.260.40">
    <property type="entry name" value="lambda repressor-like DNA-binding domains"/>
    <property type="match status" value="1"/>
</dbReference>
<dbReference type="CDD" id="cd00093">
    <property type="entry name" value="HTH_XRE"/>
    <property type="match status" value="1"/>
</dbReference>
<keyword evidence="1" id="KW-0238">DNA-binding</keyword>
<evidence type="ECO:0000256" key="2">
    <source>
        <dbReference type="SAM" id="MobiDB-lite"/>
    </source>
</evidence>
<dbReference type="AlphaFoldDB" id="A0A7Z2GP88"/>
<protein>
    <submittedName>
        <fullName evidence="4">Cupin domain-containing protein</fullName>
    </submittedName>
</protein>
<dbReference type="InterPro" id="IPR010982">
    <property type="entry name" value="Lambda_DNA-bd_dom_sf"/>
</dbReference>
<sequence length="259" mass="28170">MAKATTAKTPAKVSTKASAKAKAPAKTAANTARKEAAKEAANAKARPSASRAAAQPAGQDAQIDHQSVGTRLRHARKSRDLTLMQLSEQSGIAVSTISKAERGDIALTYDKFAALAHALNVDFDTIFGRTKRKAGDGTMQATLTRSGTQPIYDTPNYEYGMIANDLTGKRMVPMRAHIRARKLDDFPDYIRHSGEEFVFLLNGQLELRFENGTAFRLDQGDSLYFDSAVGHVYLSVGKEDAEVLVCCVDTELHRPPQTL</sequence>
<dbReference type="GO" id="GO:0005829">
    <property type="term" value="C:cytosol"/>
    <property type="evidence" value="ECO:0007669"/>
    <property type="project" value="TreeGrafter"/>
</dbReference>
<dbReference type="Proteomes" id="UP000433577">
    <property type="component" value="Chromosome 3"/>
</dbReference>
<evidence type="ECO:0000313" key="5">
    <source>
        <dbReference type="Proteomes" id="UP000433577"/>
    </source>
</evidence>
<dbReference type="Pfam" id="PF01381">
    <property type="entry name" value="HTH_3"/>
    <property type="match status" value="1"/>
</dbReference>
<dbReference type="InterPro" id="IPR014710">
    <property type="entry name" value="RmlC-like_jellyroll"/>
</dbReference>
<dbReference type="SUPFAM" id="SSF51182">
    <property type="entry name" value="RmlC-like cupins"/>
    <property type="match status" value="1"/>
</dbReference>
<dbReference type="Gene3D" id="2.60.120.10">
    <property type="entry name" value="Jelly Rolls"/>
    <property type="match status" value="1"/>
</dbReference>
<dbReference type="RefSeq" id="WP_158955104.1">
    <property type="nucleotide sequence ID" value="NZ_CP046915.1"/>
</dbReference>
<dbReference type="Pfam" id="PF07883">
    <property type="entry name" value="Cupin_2"/>
    <property type="match status" value="1"/>
</dbReference>